<evidence type="ECO:0000313" key="2">
    <source>
        <dbReference type="Proteomes" id="UP000031014"/>
    </source>
</evidence>
<sequence length="44" mass="5132">MKAIMVSKDIFFYSQEGIEIKIKNGWFEEPPQMEDRAAIIKKGN</sequence>
<reference evidence="1 2" key="1">
    <citation type="submission" date="2013-06" db="EMBL/GenBank/DDBJ databases">
        <title>Whole genome shotgun sequence of Bacillus selenatarsenatis SF-1.</title>
        <authorList>
            <person name="Kuroda M."/>
            <person name="Sei K."/>
            <person name="Yamashita M."/>
            <person name="Ike M."/>
        </authorList>
    </citation>
    <scope>NUCLEOTIDE SEQUENCE [LARGE SCALE GENOMIC DNA]</scope>
    <source>
        <strain evidence="1 2">SF-1</strain>
    </source>
</reference>
<dbReference type="Pfam" id="PF11553">
    <property type="entry name" value="DUF3231"/>
    <property type="match status" value="1"/>
</dbReference>
<dbReference type="AlphaFoldDB" id="A0A0A8WZP7"/>
<evidence type="ECO:0000313" key="1">
    <source>
        <dbReference type="EMBL" id="GAM12424.1"/>
    </source>
</evidence>
<dbReference type="EMBL" id="BASE01000012">
    <property type="protein sequence ID" value="GAM12424.1"/>
    <property type="molecule type" value="Genomic_DNA"/>
</dbReference>
<name>A0A0A8WZP7_MESS1</name>
<accession>A0A0A8WZP7</accession>
<protein>
    <submittedName>
        <fullName evidence="1">Uncharacterized protein</fullName>
    </submittedName>
</protein>
<comment type="caution">
    <text evidence="1">The sequence shown here is derived from an EMBL/GenBank/DDBJ whole genome shotgun (WGS) entry which is preliminary data.</text>
</comment>
<dbReference type="InterPro" id="IPR021617">
    <property type="entry name" value="DUF3231"/>
</dbReference>
<proteinExistence type="predicted"/>
<keyword evidence="2" id="KW-1185">Reference proteome</keyword>
<organism evidence="1 2">
    <name type="scientific">Mesobacillus selenatarsenatis (strain DSM 18680 / JCM 14380 / FERM P-15431 / SF-1)</name>
    <dbReference type="NCBI Taxonomy" id="1321606"/>
    <lineage>
        <taxon>Bacteria</taxon>
        <taxon>Bacillati</taxon>
        <taxon>Bacillota</taxon>
        <taxon>Bacilli</taxon>
        <taxon>Bacillales</taxon>
        <taxon>Bacillaceae</taxon>
        <taxon>Mesobacillus</taxon>
    </lineage>
</organism>
<gene>
    <name evidence="1" type="ORF">SAMD00020551_0558</name>
</gene>
<dbReference type="Proteomes" id="UP000031014">
    <property type="component" value="Unassembled WGS sequence"/>
</dbReference>